<dbReference type="Proteomes" id="UP001056012">
    <property type="component" value="Chromosome 5"/>
</dbReference>
<dbReference type="OrthoDB" id="4732550at2759"/>
<evidence type="ECO:0000256" key="1">
    <source>
        <dbReference type="SAM" id="MobiDB-lite"/>
    </source>
</evidence>
<evidence type="ECO:0000313" key="2">
    <source>
        <dbReference type="EMBL" id="USP79440.1"/>
    </source>
</evidence>
<dbReference type="VEuPathDB" id="FungiDB:yc1106_06714"/>
<reference evidence="2" key="1">
    <citation type="submission" date="2021-12" db="EMBL/GenBank/DDBJ databases">
        <title>Curvularia clavata genome.</title>
        <authorList>
            <person name="Cao Y."/>
        </authorList>
    </citation>
    <scope>NUCLEOTIDE SEQUENCE</scope>
    <source>
        <strain evidence="2">Yc1106</strain>
    </source>
</reference>
<dbReference type="EMBL" id="CP089278">
    <property type="protein sequence ID" value="USP79440.1"/>
    <property type="molecule type" value="Genomic_DNA"/>
</dbReference>
<dbReference type="SUPFAM" id="SSF56672">
    <property type="entry name" value="DNA/RNA polymerases"/>
    <property type="match status" value="1"/>
</dbReference>
<protein>
    <submittedName>
        <fullName evidence="2">Uncharacterized protein</fullName>
    </submittedName>
</protein>
<organism evidence="2 3">
    <name type="scientific">Curvularia clavata</name>
    <dbReference type="NCBI Taxonomy" id="95742"/>
    <lineage>
        <taxon>Eukaryota</taxon>
        <taxon>Fungi</taxon>
        <taxon>Dikarya</taxon>
        <taxon>Ascomycota</taxon>
        <taxon>Pezizomycotina</taxon>
        <taxon>Dothideomycetes</taxon>
        <taxon>Pleosporomycetidae</taxon>
        <taxon>Pleosporales</taxon>
        <taxon>Pleosporineae</taxon>
        <taxon>Pleosporaceae</taxon>
        <taxon>Curvularia</taxon>
    </lineage>
</organism>
<accession>A0A9Q8ZBZ9</accession>
<dbReference type="AlphaFoldDB" id="A0A9Q8ZBZ9"/>
<sequence>MSIQLHISSSKERRPANYRGNTRRLLRLSDVPDSPTSSGAVCEAVESDGRACWVALPSNTSDIWCSRHHDEWSQMTMRWGKVHMEAEKTTVTTLDVAKQKIMKLRQSVDLRRQIQDRFYPRGGDIQDYIKWINKMENDVRQLADSLLMSNLNRGPTPETPGIHTTSPHPNAKKQGERIMILRSPLDPRIPINSLDGLPDDGTILVLKHFYQDLCADIIRRLYKIVPDLDDSHDCLNSPGTKENIGPDTGTEIIRAWFRIMVLNDSEAATLEHATRSKSINEFLVGCQASQLEMYCDFFEKAWRPHAVQYLRVAICAQTLAGGDIKTIQLLGGTIPSTTEGLRMTKPCWDILYRWFPTLLTPWTLASICSNFEDYTTICKLLMLKLYNDHWYDPNSILGECATGVYMGFIPTNKGDFTSNIGLKQEDNVWVQRQSRNYLCGQMAIGHPMTQAFLDELRKRTASLYLVVYEGTHADATVHPTEPDLFISRHRSAVNLDELDTVDFTTTLTLEEIKNQFRMRKTSMYDPIVVDSWQFIIMDREVGLPFRLMDIVQDTLLMLVGDPSPRQIAKRVIREVIPSSVQEIYLEEMQIECSSELRYPPPGEIQHEGNRWRTYDPDPKIIAAKQKKMTQQNISRDDNRFVRRVIEDLERYGIVSLVTEYEEPQTRPIIIQGADGAPDVYFPYEDDATKAEGERAPSLPLPPRTCLSDFAQAYKQKHPNAIMAKGSIQTHYCAWPMPAIKSLGKTGLNFATWEGHVYRWNAMPFDRPSSANAWQYYIQHFLNSKYPFVMFYLTTFVICATDQDDAERKTISLLDEMEDRGWRVTLPRVHEWTSDVEELKLDDLYNGIKPMQ</sequence>
<dbReference type="InterPro" id="IPR043502">
    <property type="entry name" value="DNA/RNA_pol_sf"/>
</dbReference>
<feature type="region of interest" description="Disordered" evidence="1">
    <location>
        <begin position="1"/>
        <end position="38"/>
    </location>
</feature>
<evidence type="ECO:0000313" key="3">
    <source>
        <dbReference type="Proteomes" id="UP001056012"/>
    </source>
</evidence>
<name>A0A9Q8ZBZ9_CURCL</name>
<proteinExistence type="predicted"/>
<keyword evidence="3" id="KW-1185">Reference proteome</keyword>
<gene>
    <name evidence="2" type="ORF">yc1106_06714</name>
</gene>